<accession>A0ABP8HFG3</accession>
<reference evidence="3" key="1">
    <citation type="journal article" date="2019" name="Int. J. Syst. Evol. Microbiol.">
        <title>The Global Catalogue of Microorganisms (GCM) 10K type strain sequencing project: providing services to taxonomists for standard genome sequencing and annotation.</title>
        <authorList>
            <consortium name="The Broad Institute Genomics Platform"/>
            <consortium name="The Broad Institute Genome Sequencing Center for Infectious Disease"/>
            <person name="Wu L."/>
            <person name="Ma J."/>
        </authorList>
    </citation>
    <scope>NUCLEOTIDE SEQUENCE [LARGE SCALE GENOMIC DNA]</scope>
    <source>
        <strain evidence="3">JCM 17666</strain>
    </source>
</reference>
<dbReference type="PANTHER" id="PTHR33336">
    <property type="entry name" value="QUINOL MONOOXYGENASE YGIN-RELATED"/>
    <property type="match status" value="1"/>
</dbReference>
<dbReference type="Pfam" id="PF03992">
    <property type="entry name" value="ABM"/>
    <property type="match status" value="1"/>
</dbReference>
<organism evidence="2 3">
    <name type="scientific">Pigmentiphaga soli</name>
    <dbReference type="NCBI Taxonomy" id="1007095"/>
    <lineage>
        <taxon>Bacteria</taxon>
        <taxon>Pseudomonadati</taxon>
        <taxon>Pseudomonadota</taxon>
        <taxon>Betaproteobacteria</taxon>
        <taxon>Burkholderiales</taxon>
        <taxon>Alcaligenaceae</taxon>
        <taxon>Pigmentiphaga</taxon>
    </lineage>
</organism>
<dbReference type="InterPro" id="IPR050744">
    <property type="entry name" value="AI-2_Isomerase_LsrG"/>
</dbReference>
<dbReference type="SUPFAM" id="SSF54909">
    <property type="entry name" value="Dimeric alpha+beta barrel"/>
    <property type="match status" value="1"/>
</dbReference>
<dbReference type="Gene3D" id="3.30.70.100">
    <property type="match status" value="1"/>
</dbReference>
<proteinExistence type="predicted"/>
<name>A0ABP8HFG3_9BURK</name>
<dbReference type="InterPro" id="IPR011008">
    <property type="entry name" value="Dimeric_a/b-barrel"/>
</dbReference>
<gene>
    <name evidence="2" type="ORF">GCM10023144_35400</name>
</gene>
<dbReference type="InterPro" id="IPR007138">
    <property type="entry name" value="ABM_dom"/>
</dbReference>
<keyword evidence="2" id="KW-0560">Oxidoreductase</keyword>
<keyword evidence="3" id="KW-1185">Reference proteome</keyword>
<evidence type="ECO:0000259" key="1">
    <source>
        <dbReference type="PROSITE" id="PS51725"/>
    </source>
</evidence>
<dbReference type="RefSeq" id="WP_345251206.1">
    <property type="nucleotide sequence ID" value="NZ_BAABFO010000019.1"/>
</dbReference>
<dbReference type="PROSITE" id="PS51725">
    <property type="entry name" value="ABM"/>
    <property type="match status" value="1"/>
</dbReference>
<dbReference type="Proteomes" id="UP001501671">
    <property type="component" value="Unassembled WGS sequence"/>
</dbReference>
<dbReference type="EMBL" id="BAABFO010000019">
    <property type="protein sequence ID" value="GAA4338396.1"/>
    <property type="molecule type" value="Genomic_DNA"/>
</dbReference>
<sequence>MTHALLVDFQIKPERAEDFARAIARNARRSLGDEPGCRRFDVCRDPADAGAFFLYELYDDADAIAAHLASAHFREFDALTRDWVQRKAVRTWLLAGP</sequence>
<dbReference type="GO" id="GO:0004497">
    <property type="term" value="F:monooxygenase activity"/>
    <property type="evidence" value="ECO:0007669"/>
    <property type="project" value="UniProtKB-KW"/>
</dbReference>
<evidence type="ECO:0000313" key="2">
    <source>
        <dbReference type="EMBL" id="GAA4338396.1"/>
    </source>
</evidence>
<evidence type="ECO:0000313" key="3">
    <source>
        <dbReference type="Proteomes" id="UP001501671"/>
    </source>
</evidence>
<protein>
    <submittedName>
        <fullName evidence="2">Quinol monooxygenase</fullName>
    </submittedName>
</protein>
<comment type="caution">
    <text evidence="2">The sequence shown here is derived from an EMBL/GenBank/DDBJ whole genome shotgun (WGS) entry which is preliminary data.</text>
</comment>
<dbReference type="PANTHER" id="PTHR33336:SF1">
    <property type="entry name" value="(4S)-4-HYDROXY-5-PHOSPHONOOXYPENTANE-2,3-DIONE ISOMERASE"/>
    <property type="match status" value="1"/>
</dbReference>
<feature type="domain" description="ABM" evidence="1">
    <location>
        <begin position="3"/>
        <end position="93"/>
    </location>
</feature>
<keyword evidence="2" id="KW-0503">Monooxygenase</keyword>